<accession>A0A1G2TR80</accession>
<keyword evidence="1" id="KW-0812">Transmembrane</keyword>
<sequence>MLSGTTIFLRSRSVAPPSPRHHAFFFLFGAISFFSVWWWRERGRVSPKGETDGILVLIRWTRFCEHYFLGKGFRKTETNFFGGIRIWIPPAERGLGNECGWETF</sequence>
<protein>
    <recommendedName>
        <fullName evidence="4">Transmembrane protein</fullName>
    </recommendedName>
</protein>
<evidence type="ECO:0000313" key="2">
    <source>
        <dbReference type="EMBL" id="OHA99702.1"/>
    </source>
</evidence>
<proteinExistence type="predicted"/>
<comment type="caution">
    <text evidence="2">The sequence shown here is derived from an EMBL/GenBank/DDBJ whole genome shotgun (WGS) entry which is preliminary data.</text>
</comment>
<keyword evidence="1" id="KW-0472">Membrane</keyword>
<organism evidence="2 3">
    <name type="scientific">Candidatus Zambryskibacteria bacterium RIFCSPHIGHO2_12_FULL_38_37</name>
    <dbReference type="NCBI Taxonomy" id="1802751"/>
    <lineage>
        <taxon>Bacteria</taxon>
        <taxon>Candidatus Zambryskiibacteriota</taxon>
    </lineage>
</organism>
<evidence type="ECO:0000256" key="1">
    <source>
        <dbReference type="SAM" id="Phobius"/>
    </source>
</evidence>
<gene>
    <name evidence="2" type="ORF">A3E32_02065</name>
</gene>
<keyword evidence="1" id="KW-1133">Transmembrane helix</keyword>
<feature type="transmembrane region" description="Helical" evidence="1">
    <location>
        <begin position="20"/>
        <end position="39"/>
    </location>
</feature>
<dbReference type="Proteomes" id="UP000178530">
    <property type="component" value="Unassembled WGS sequence"/>
</dbReference>
<name>A0A1G2TR80_9BACT</name>
<evidence type="ECO:0008006" key="4">
    <source>
        <dbReference type="Google" id="ProtNLM"/>
    </source>
</evidence>
<dbReference type="EMBL" id="MHVU01000002">
    <property type="protein sequence ID" value="OHA99702.1"/>
    <property type="molecule type" value="Genomic_DNA"/>
</dbReference>
<evidence type="ECO:0000313" key="3">
    <source>
        <dbReference type="Proteomes" id="UP000178530"/>
    </source>
</evidence>
<reference evidence="2 3" key="1">
    <citation type="journal article" date="2016" name="Nat. Commun.">
        <title>Thousands of microbial genomes shed light on interconnected biogeochemical processes in an aquifer system.</title>
        <authorList>
            <person name="Anantharaman K."/>
            <person name="Brown C.T."/>
            <person name="Hug L.A."/>
            <person name="Sharon I."/>
            <person name="Castelle C.J."/>
            <person name="Probst A.J."/>
            <person name="Thomas B.C."/>
            <person name="Singh A."/>
            <person name="Wilkins M.J."/>
            <person name="Karaoz U."/>
            <person name="Brodie E.L."/>
            <person name="Williams K.H."/>
            <person name="Hubbard S.S."/>
            <person name="Banfield J.F."/>
        </authorList>
    </citation>
    <scope>NUCLEOTIDE SEQUENCE [LARGE SCALE GENOMIC DNA]</scope>
</reference>
<dbReference type="AlphaFoldDB" id="A0A1G2TR80"/>